<evidence type="ECO:0000313" key="8">
    <source>
        <dbReference type="EMBL" id="EIE22436.1"/>
    </source>
</evidence>
<dbReference type="Pfam" id="PF00569">
    <property type="entry name" value="ZZ"/>
    <property type="match status" value="1"/>
</dbReference>
<dbReference type="SUPFAM" id="SSF57850">
    <property type="entry name" value="RING/U-box"/>
    <property type="match status" value="2"/>
</dbReference>
<dbReference type="OrthoDB" id="6270329at2759"/>
<dbReference type="FunFam" id="3.30.40.10:FF:000489">
    <property type="entry name" value="E3 ubiquitin-protein ligase PRT1"/>
    <property type="match status" value="1"/>
</dbReference>
<gene>
    <name evidence="8" type="ORF">COCSUDRAFT_66625</name>
</gene>
<dbReference type="Pfam" id="PF13923">
    <property type="entry name" value="zf-C3HC4_2"/>
    <property type="match status" value="1"/>
</dbReference>
<feature type="region of interest" description="Disordered" evidence="5">
    <location>
        <begin position="420"/>
        <end position="480"/>
    </location>
</feature>
<dbReference type="CDD" id="cd02338">
    <property type="entry name" value="ZZ_PCMF_like"/>
    <property type="match status" value="1"/>
</dbReference>
<dbReference type="AlphaFoldDB" id="I0YVL7"/>
<dbReference type="PROSITE" id="PS00518">
    <property type="entry name" value="ZF_RING_1"/>
    <property type="match status" value="1"/>
</dbReference>
<dbReference type="FunFam" id="3.30.60.90:FF:000014">
    <property type="entry name" value="E3 ubiquitin-protein ligase PRT1"/>
    <property type="match status" value="1"/>
</dbReference>
<keyword evidence="2 4" id="KW-0863">Zinc-finger</keyword>
<comment type="caution">
    <text evidence="8">The sequence shown here is derived from an EMBL/GenBank/DDBJ whole genome shotgun (WGS) entry which is preliminary data.</text>
</comment>
<dbReference type="InterPro" id="IPR000433">
    <property type="entry name" value="Znf_ZZ"/>
</dbReference>
<dbReference type="eggNOG" id="KOG4582">
    <property type="taxonomic scope" value="Eukaryota"/>
</dbReference>
<feature type="compositionally biased region" description="Acidic residues" evidence="5">
    <location>
        <begin position="544"/>
        <end position="556"/>
    </location>
</feature>
<evidence type="ECO:0000256" key="5">
    <source>
        <dbReference type="SAM" id="MobiDB-lite"/>
    </source>
</evidence>
<feature type="region of interest" description="Disordered" evidence="5">
    <location>
        <begin position="383"/>
        <end position="402"/>
    </location>
</feature>
<evidence type="ECO:0000256" key="3">
    <source>
        <dbReference type="ARBA" id="ARBA00022833"/>
    </source>
</evidence>
<dbReference type="RefSeq" id="XP_005646980.1">
    <property type="nucleotide sequence ID" value="XM_005646923.1"/>
</dbReference>
<protein>
    <recommendedName>
        <fullName evidence="10">ZZ-type domain-containing protein</fullName>
    </recommendedName>
</protein>
<feature type="region of interest" description="Disordered" evidence="5">
    <location>
        <begin position="235"/>
        <end position="277"/>
    </location>
</feature>
<dbReference type="GeneID" id="17040423"/>
<dbReference type="GO" id="GO:0008270">
    <property type="term" value="F:zinc ion binding"/>
    <property type="evidence" value="ECO:0007669"/>
    <property type="project" value="UniProtKB-KW"/>
</dbReference>
<dbReference type="InterPro" id="IPR017907">
    <property type="entry name" value="Znf_RING_CS"/>
</dbReference>
<dbReference type="SMART" id="SM00291">
    <property type="entry name" value="ZnF_ZZ"/>
    <property type="match status" value="1"/>
</dbReference>
<reference evidence="8 9" key="1">
    <citation type="journal article" date="2012" name="Genome Biol.">
        <title>The genome of the polar eukaryotic microalga coccomyxa subellipsoidea reveals traits of cold adaptation.</title>
        <authorList>
            <person name="Blanc G."/>
            <person name="Agarkova I."/>
            <person name="Grimwood J."/>
            <person name="Kuo A."/>
            <person name="Brueggeman A."/>
            <person name="Dunigan D."/>
            <person name="Gurnon J."/>
            <person name="Ladunga I."/>
            <person name="Lindquist E."/>
            <person name="Lucas S."/>
            <person name="Pangilinan J."/>
            <person name="Proschold T."/>
            <person name="Salamov A."/>
            <person name="Schmutz J."/>
            <person name="Weeks D."/>
            <person name="Yamada T."/>
            <person name="Claverie J.M."/>
            <person name="Grigoriev I."/>
            <person name="Van Etten J."/>
            <person name="Lomsadze A."/>
            <person name="Borodovsky M."/>
        </authorList>
    </citation>
    <scope>NUCLEOTIDE SEQUENCE [LARGE SCALE GENOMIC DNA]</scope>
    <source>
        <strain evidence="8 9">C-169</strain>
    </source>
</reference>
<evidence type="ECO:0000256" key="2">
    <source>
        <dbReference type="ARBA" id="ARBA00022771"/>
    </source>
</evidence>
<keyword evidence="3" id="KW-0862">Zinc</keyword>
<sequence>MAMGLMNTAEEWNCPICPDLLYKPTSAVCGHLFCFWCMHRAMSPFNSSRCPLCRSSFGHFPDVCNVLHHFLLRAFPESYESRAEETRENEQEEEVDSIEVSPPAAISENVPAKAVPAKDTRWSLADFLCSRPDCAQLLREPVILNCGCAVCSGCVPDSGQPCARCGAISVTQPKPCTKMKDLVDELFPSTDFDRLQSGMRAIAQQQQQQQQQQGDAALPEAACQRAKRKTMDINVDASSAPSPSEQPEGDVDPDGETAVDEALEEEQEPSTPTGPAAAIQSRLQSNMTHFGIGCDFCGQYPIVGKRYQCLDCPERVGFDLCVACYERRSNVHGRFNQHHTAEHRMREVAVTPNILHILQAANPDMDMSQILNMMQMAWEEPDAPIPHAHRGGPRPATADPFAPGNLAAAAILAHGHLLDTAGPAHGNAPPDAPSAADGEAPAAAAAQPSEDTGAPATPPHPAVEPASGGDEEMPQASASGQRLMGLQMADNSFFALLVPVSGAAGADTAAEAAGIDASNVADTAHAGTATGQPAEEAAQADSVAESEEANDVNDTG</sequence>
<dbReference type="InterPro" id="IPR043145">
    <property type="entry name" value="Znf_ZZ_sf"/>
</dbReference>
<dbReference type="PROSITE" id="PS50135">
    <property type="entry name" value="ZF_ZZ_2"/>
    <property type="match status" value="1"/>
</dbReference>
<dbReference type="InterPro" id="IPR013083">
    <property type="entry name" value="Znf_RING/FYVE/PHD"/>
</dbReference>
<keyword evidence="1" id="KW-0479">Metal-binding</keyword>
<evidence type="ECO:0000313" key="9">
    <source>
        <dbReference type="Proteomes" id="UP000007264"/>
    </source>
</evidence>
<organism evidence="8 9">
    <name type="scientific">Coccomyxa subellipsoidea (strain C-169)</name>
    <name type="common">Green microalga</name>
    <dbReference type="NCBI Taxonomy" id="574566"/>
    <lineage>
        <taxon>Eukaryota</taxon>
        <taxon>Viridiplantae</taxon>
        <taxon>Chlorophyta</taxon>
        <taxon>core chlorophytes</taxon>
        <taxon>Trebouxiophyceae</taxon>
        <taxon>Trebouxiophyceae incertae sedis</taxon>
        <taxon>Coccomyxaceae</taxon>
        <taxon>Coccomyxa</taxon>
        <taxon>Coccomyxa subellipsoidea</taxon>
    </lineage>
</organism>
<feature type="domain" description="RING-type" evidence="6">
    <location>
        <begin position="14"/>
        <end position="54"/>
    </location>
</feature>
<name>I0YVL7_COCSC</name>
<evidence type="ECO:0000259" key="7">
    <source>
        <dbReference type="PROSITE" id="PS50135"/>
    </source>
</evidence>
<accession>I0YVL7</accession>
<dbReference type="Gene3D" id="3.30.40.10">
    <property type="entry name" value="Zinc/RING finger domain, C3HC4 (zinc finger)"/>
    <property type="match status" value="1"/>
</dbReference>
<feature type="compositionally biased region" description="Low complexity" evidence="5">
    <location>
        <begin position="433"/>
        <end position="450"/>
    </location>
</feature>
<dbReference type="KEGG" id="csl:COCSUDRAFT_66625"/>
<dbReference type="SMART" id="SM00184">
    <property type="entry name" value="RING"/>
    <property type="match status" value="2"/>
</dbReference>
<keyword evidence="9" id="KW-1185">Reference proteome</keyword>
<feature type="compositionally biased region" description="Acidic residues" evidence="5">
    <location>
        <begin position="247"/>
        <end position="268"/>
    </location>
</feature>
<dbReference type="eggNOG" id="KOG4159">
    <property type="taxonomic scope" value="Eukaryota"/>
</dbReference>
<evidence type="ECO:0008006" key="10">
    <source>
        <dbReference type="Google" id="ProtNLM"/>
    </source>
</evidence>
<dbReference type="InterPro" id="IPR001841">
    <property type="entry name" value="Znf_RING"/>
</dbReference>
<dbReference type="GO" id="GO:0043161">
    <property type="term" value="P:proteasome-mediated ubiquitin-dependent protein catabolic process"/>
    <property type="evidence" value="ECO:0007669"/>
    <property type="project" value="TreeGrafter"/>
</dbReference>
<evidence type="ECO:0000259" key="6">
    <source>
        <dbReference type="PROSITE" id="PS50089"/>
    </source>
</evidence>
<dbReference type="Proteomes" id="UP000007264">
    <property type="component" value="Unassembled WGS sequence"/>
</dbReference>
<dbReference type="STRING" id="574566.I0YVL7"/>
<feature type="region of interest" description="Disordered" evidence="5">
    <location>
        <begin position="82"/>
        <end position="102"/>
    </location>
</feature>
<dbReference type="EMBL" id="AGSI01000010">
    <property type="protein sequence ID" value="EIE22436.1"/>
    <property type="molecule type" value="Genomic_DNA"/>
</dbReference>
<proteinExistence type="predicted"/>
<dbReference type="GO" id="GO:0061630">
    <property type="term" value="F:ubiquitin protein ligase activity"/>
    <property type="evidence" value="ECO:0007669"/>
    <property type="project" value="TreeGrafter"/>
</dbReference>
<feature type="domain" description="ZZ-type" evidence="7">
    <location>
        <begin position="289"/>
        <end position="353"/>
    </location>
</feature>
<dbReference type="PROSITE" id="PS50089">
    <property type="entry name" value="ZF_RING_2"/>
    <property type="match status" value="1"/>
</dbReference>
<feature type="region of interest" description="Disordered" evidence="5">
    <location>
        <begin position="524"/>
        <end position="556"/>
    </location>
</feature>
<dbReference type="PANTHER" id="PTHR15898:SF13">
    <property type="entry name" value="BIFUNCTIONAL APOPTOSIS REGULATOR"/>
    <property type="match status" value="1"/>
</dbReference>
<dbReference type="PANTHER" id="PTHR15898">
    <property type="entry name" value="BIFUNCTIONAL APOPTOSIS REGULATOR"/>
    <property type="match status" value="1"/>
</dbReference>
<evidence type="ECO:0000256" key="4">
    <source>
        <dbReference type="PROSITE-ProRule" id="PRU00228"/>
    </source>
</evidence>
<evidence type="ECO:0000256" key="1">
    <source>
        <dbReference type="ARBA" id="ARBA00022723"/>
    </source>
</evidence>
<dbReference type="Gene3D" id="3.30.60.90">
    <property type="match status" value="1"/>
</dbReference>